<dbReference type="PANTHER" id="PTHR44591:SF3">
    <property type="entry name" value="RESPONSE REGULATORY DOMAIN-CONTAINING PROTEIN"/>
    <property type="match status" value="1"/>
</dbReference>
<dbReference type="EMBL" id="JAPDNT010000006">
    <property type="protein sequence ID" value="MCW3474994.1"/>
    <property type="molecule type" value="Genomic_DNA"/>
</dbReference>
<dbReference type="PROSITE" id="PS50110">
    <property type="entry name" value="RESPONSE_REGULATORY"/>
    <property type="match status" value="1"/>
</dbReference>
<accession>A0AA42CE97</accession>
<reference evidence="4" key="1">
    <citation type="submission" date="2022-09" db="EMBL/GenBank/DDBJ databases">
        <title>Rhodovastum sp. nov. RN2-1 isolated from soil in Seongnam, South Korea.</title>
        <authorList>
            <person name="Le N.T."/>
        </authorList>
    </citation>
    <scope>NUCLEOTIDE SEQUENCE</scope>
    <source>
        <strain evidence="4">RN2-1</strain>
    </source>
</reference>
<evidence type="ECO:0000256" key="2">
    <source>
        <dbReference type="PROSITE-ProRule" id="PRU00169"/>
    </source>
</evidence>
<name>A0AA42CE97_9PROT</name>
<evidence type="ECO:0000256" key="1">
    <source>
        <dbReference type="ARBA" id="ARBA00022553"/>
    </source>
</evidence>
<evidence type="ECO:0000313" key="4">
    <source>
        <dbReference type="EMBL" id="MCW3474994.1"/>
    </source>
</evidence>
<dbReference type="AlphaFoldDB" id="A0AA42CE97"/>
<comment type="caution">
    <text evidence="4">The sequence shown here is derived from an EMBL/GenBank/DDBJ whole genome shotgun (WGS) entry which is preliminary data.</text>
</comment>
<protein>
    <submittedName>
        <fullName evidence="4">Response regulator</fullName>
    </submittedName>
</protein>
<organism evidence="4 5">
    <name type="scientific">Limobrevibacterium gyesilva</name>
    <dbReference type="NCBI Taxonomy" id="2991712"/>
    <lineage>
        <taxon>Bacteria</taxon>
        <taxon>Pseudomonadati</taxon>
        <taxon>Pseudomonadota</taxon>
        <taxon>Alphaproteobacteria</taxon>
        <taxon>Acetobacterales</taxon>
        <taxon>Acetobacteraceae</taxon>
        <taxon>Limobrevibacterium</taxon>
    </lineage>
</organism>
<evidence type="ECO:0000259" key="3">
    <source>
        <dbReference type="PROSITE" id="PS50110"/>
    </source>
</evidence>
<dbReference type="Pfam" id="PF00072">
    <property type="entry name" value="Response_reg"/>
    <property type="match status" value="1"/>
</dbReference>
<dbReference type="SMART" id="SM00448">
    <property type="entry name" value="REC"/>
    <property type="match status" value="1"/>
</dbReference>
<dbReference type="Proteomes" id="UP001165679">
    <property type="component" value="Unassembled WGS sequence"/>
</dbReference>
<dbReference type="InterPro" id="IPR011006">
    <property type="entry name" value="CheY-like_superfamily"/>
</dbReference>
<dbReference type="InterPro" id="IPR050595">
    <property type="entry name" value="Bact_response_regulator"/>
</dbReference>
<dbReference type="Gene3D" id="3.40.50.2300">
    <property type="match status" value="1"/>
</dbReference>
<sequence>MMALLHWKFGPNWMEAASAQTVLVVDDRKDVAVTLAEMCRACGFDAEVAEDGVGMLGLLQRHRPSCVIVDVMMPDQDGYEAMKDIARFDPSLPVMLVTGHGDVWLQMGVTLGRAQGLTAVHTATKPVRVHAVRAFLETVASR</sequence>
<keyword evidence="1 2" id="KW-0597">Phosphoprotein</keyword>
<feature type="domain" description="Response regulatory" evidence="3">
    <location>
        <begin position="21"/>
        <end position="140"/>
    </location>
</feature>
<dbReference type="SUPFAM" id="SSF52172">
    <property type="entry name" value="CheY-like"/>
    <property type="match status" value="1"/>
</dbReference>
<reference evidence="4" key="2">
    <citation type="submission" date="2022-10" db="EMBL/GenBank/DDBJ databases">
        <authorList>
            <person name="Trinh H.N."/>
        </authorList>
    </citation>
    <scope>NUCLEOTIDE SEQUENCE</scope>
    <source>
        <strain evidence="4">RN2-1</strain>
    </source>
</reference>
<proteinExistence type="predicted"/>
<dbReference type="PANTHER" id="PTHR44591">
    <property type="entry name" value="STRESS RESPONSE REGULATOR PROTEIN 1"/>
    <property type="match status" value="1"/>
</dbReference>
<gene>
    <name evidence="4" type="ORF">OL599_10455</name>
</gene>
<evidence type="ECO:0000313" key="5">
    <source>
        <dbReference type="Proteomes" id="UP001165679"/>
    </source>
</evidence>
<dbReference type="GO" id="GO:0000160">
    <property type="term" value="P:phosphorelay signal transduction system"/>
    <property type="evidence" value="ECO:0007669"/>
    <property type="project" value="InterPro"/>
</dbReference>
<feature type="modified residue" description="4-aspartylphosphate" evidence="2">
    <location>
        <position position="70"/>
    </location>
</feature>
<keyword evidence="5" id="KW-1185">Reference proteome</keyword>
<dbReference type="InterPro" id="IPR001789">
    <property type="entry name" value="Sig_transdc_resp-reg_receiver"/>
</dbReference>